<keyword evidence="4" id="KW-1015">Disulfide bond</keyword>
<feature type="domain" description="Chitin-binding type-2" evidence="7">
    <location>
        <begin position="323"/>
        <end position="384"/>
    </location>
</feature>
<feature type="region of interest" description="Disordered" evidence="6">
    <location>
        <begin position="61"/>
        <end position="309"/>
    </location>
</feature>
<dbReference type="EMBL" id="JBEHCU010005255">
    <property type="protein sequence ID" value="KAL1400421.1"/>
    <property type="molecule type" value="Genomic_DNA"/>
</dbReference>
<sequence length="496" mass="52295">MQSSTSSPTPVNCTEAGFFPNPDDCTKFYRCVDWDGMGENFSVFHFDCPEGTIWDPSVDTCNHEDSVSPPRDCSGRGSAPTTTESSSTESMTTSTESEAESTTSIVTGETSAATTTSNPTTDGAGMETTTGEAAQETTTEAAGQQTTTEGSQETTTQAGAETTIAASAQETTTAPGETTTGAAETTAAPETTTSAQETTTAGQETTAAPSETTTVAQETTTGAAETTMAAAETTTAAQGTEATTQPETTAQPAQETTTQPGQETTEAGGEATTQPTDVGSSTDASTDASMETTTAGQPATTTPGSCPEGCQSNCPQVGEGQASFVCPTGFRRHPQDCNMFYQCTQKPNSMDYSIVMFSCPNATVYNEEGIQCSEPAAGDEQCQSSSMRFLRSALAPQVQPMQLRSTKPLCPAEGHFALDDQKCSSTFVRCLAGEGRSSDVLQPNMYRCPKGYVYWNVSRRCERVAKVPECQNTPMQERSEIPVEWINLGNRRRSLF</sequence>
<keyword evidence="2" id="KW-0732">Signal</keyword>
<organism evidence="8 9">
    <name type="scientific">Culex pipiens pipiens</name>
    <name type="common">Northern house mosquito</name>
    <dbReference type="NCBI Taxonomy" id="38569"/>
    <lineage>
        <taxon>Eukaryota</taxon>
        <taxon>Metazoa</taxon>
        <taxon>Ecdysozoa</taxon>
        <taxon>Arthropoda</taxon>
        <taxon>Hexapoda</taxon>
        <taxon>Insecta</taxon>
        <taxon>Pterygota</taxon>
        <taxon>Neoptera</taxon>
        <taxon>Endopterygota</taxon>
        <taxon>Diptera</taxon>
        <taxon>Nematocera</taxon>
        <taxon>Culicoidea</taxon>
        <taxon>Culicidae</taxon>
        <taxon>Culicinae</taxon>
        <taxon>Culicini</taxon>
        <taxon>Culex</taxon>
        <taxon>Culex</taxon>
    </lineage>
</organism>
<evidence type="ECO:0000259" key="7">
    <source>
        <dbReference type="PROSITE" id="PS50940"/>
    </source>
</evidence>
<evidence type="ECO:0000256" key="5">
    <source>
        <dbReference type="ARBA" id="ARBA00023180"/>
    </source>
</evidence>
<feature type="domain" description="Chitin-binding type-2" evidence="7">
    <location>
        <begin position="10"/>
        <end position="75"/>
    </location>
</feature>
<feature type="compositionally biased region" description="Low complexity" evidence="6">
    <location>
        <begin position="78"/>
        <end position="276"/>
    </location>
</feature>
<feature type="compositionally biased region" description="Low complexity" evidence="6">
    <location>
        <begin position="292"/>
        <end position="304"/>
    </location>
</feature>
<keyword evidence="1" id="KW-0147">Chitin-binding</keyword>
<dbReference type="InterPro" id="IPR002557">
    <property type="entry name" value="Chitin-bd_dom"/>
</dbReference>
<dbReference type="AlphaFoldDB" id="A0ABD1DL46"/>
<evidence type="ECO:0000256" key="6">
    <source>
        <dbReference type="SAM" id="MobiDB-lite"/>
    </source>
</evidence>
<protein>
    <recommendedName>
        <fullName evidence="7">Chitin-binding type-2 domain-containing protein</fullName>
    </recommendedName>
</protein>
<dbReference type="Gene3D" id="2.170.140.10">
    <property type="entry name" value="Chitin binding domain"/>
    <property type="match status" value="3"/>
</dbReference>
<name>A0ABD1DL46_CULPP</name>
<dbReference type="InterPro" id="IPR036508">
    <property type="entry name" value="Chitin-bd_dom_sf"/>
</dbReference>
<feature type="compositionally biased region" description="Polar residues" evidence="6">
    <location>
        <begin position="277"/>
        <end position="291"/>
    </location>
</feature>
<dbReference type="PANTHER" id="PTHR23301">
    <property type="entry name" value="CHITIN BINDING PERITROPHIN-A"/>
    <property type="match status" value="1"/>
</dbReference>
<feature type="domain" description="Chitin-binding type-2" evidence="7">
    <location>
        <begin position="407"/>
        <end position="472"/>
    </location>
</feature>
<evidence type="ECO:0000256" key="1">
    <source>
        <dbReference type="ARBA" id="ARBA00022669"/>
    </source>
</evidence>
<dbReference type="InterPro" id="IPR051940">
    <property type="entry name" value="Chitin_bind-dev_reg"/>
</dbReference>
<keyword evidence="3" id="KW-0677">Repeat</keyword>
<dbReference type="SMART" id="SM00494">
    <property type="entry name" value="ChtBD2"/>
    <property type="match status" value="3"/>
</dbReference>
<dbReference type="Proteomes" id="UP001562425">
    <property type="component" value="Unassembled WGS sequence"/>
</dbReference>
<dbReference type="PROSITE" id="PS50940">
    <property type="entry name" value="CHIT_BIND_II"/>
    <property type="match status" value="3"/>
</dbReference>
<accession>A0ABD1DL46</accession>
<dbReference type="PANTHER" id="PTHR23301:SF0">
    <property type="entry name" value="CHITIN-BINDING TYPE-2 DOMAIN-CONTAINING PROTEIN-RELATED"/>
    <property type="match status" value="1"/>
</dbReference>
<evidence type="ECO:0000313" key="8">
    <source>
        <dbReference type="EMBL" id="KAL1400421.1"/>
    </source>
</evidence>
<evidence type="ECO:0000256" key="2">
    <source>
        <dbReference type="ARBA" id="ARBA00022729"/>
    </source>
</evidence>
<evidence type="ECO:0000256" key="3">
    <source>
        <dbReference type="ARBA" id="ARBA00022737"/>
    </source>
</evidence>
<reference evidence="8 9" key="1">
    <citation type="submission" date="2024-05" db="EMBL/GenBank/DDBJ databases">
        <title>Culex pipiens pipiens assembly and annotation.</title>
        <authorList>
            <person name="Alout H."/>
            <person name="Durand T."/>
        </authorList>
    </citation>
    <scope>NUCLEOTIDE SEQUENCE [LARGE SCALE GENOMIC DNA]</scope>
    <source>
        <strain evidence="8">HA-2024</strain>
        <tissue evidence="8">Whole body</tissue>
    </source>
</reference>
<evidence type="ECO:0000256" key="4">
    <source>
        <dbReference type="ARBA" id="ARBA00023157"/>
    </source>
</evidence>
<proteinExistence type="predicted"/>
<evidence type="ECO:0000313" key="9">
    <source>
        <dbReference type="Proteomes" id="UP001562425"/>
    </source>
</evidence>
<dbReference type="SUPFAM" id="SSF57625">
    <property type="entry name" value="Invertebrate chitin-binding proteins"/>
    <property type="match status" value="2"/>
</dbReference>
<keyword evidence="9" id="KW-1185">Reference proteome</keyword>
<comment type="caution">
    <text evidence="8">The sequence shown here is derived from an EMBL/GenBank/DDBJ whole genome shotgun (WGS) entry which is preliminary data.</text>
</comment>
<keyword evidence="5" id="KW-0325">Glycoprotein</keyword>
<dbReference type="GO" id="GO:0008061">
    <property type="term" value="F:chitin binding"/>
    <property type="evidence" value="ECO:0007669"/>
    <property type="project" value="UniProtKB-KW"/>
</dbReference>
<dbReference type="Pfam" id="PF01607">
    <property type="entry name" value="CBM_14"/>
    <property type="match status" value="3"/>
</dbReference>
<gene>
    <name evidence="8" type="ORF">pipiens_007455</name>
</gene>